<dbReference type="AlphaFoldDB" id="A0A511XPH7"/>
<proteinExistence type="predicted"/>
<reference evidence="2 3" key="1">
    <citation type="submission" date="2019-07" db="EMBL/GenBank/DDBJ databases">
        <title>Whole genome shotgun sequence of Acetobacter oeni NBRC 105207.</title>
        <authorList>
            <person name="Hosoyama A."/>
            <person name="Uohara A."/>
            <person name="Ohji S."/>
            <person name="Ichikawa N."/>
        </authorList>
    </citation>
    <scope>NUCLEOTIDE SEQUENCE [LARGE SCALE GENOMIC DNA]</scope>
    <source>
        <strain evidence="2 3">NBRC 105207</strain>
    </source>
</reference>
<evidence type="ECO:0000256" key="1">
    <source>
        <dbReference type="SAM" id="MobiDB-lite"/>
    </source>
</evidence>
<sequence>MIDKPEPVSRVAPPRAIIPSSMTQMVSSQLETRRLSRTDMPSITVESETGEGAEEGAVALDMTPFSPHLQP</sequence>
<protein>
    <submittedName>
        <fullName evidence="2">Uncharacterized protein</fullName>
    </submittedName>
</protein>
<name>A0A511XPH7_9PROT</name>
<gene>
    <name evidence="2" type="ORF">AOE01nite_30870</name>
</gene>
<dbReference type="Proteomes" id="UP000321746">
    <property type="component" value="Unassembled WGS sequence"/>
</dbReference>
<keyword evidence="3" id="KW-1185">Reference proteome</keyword>
<accession>A0A511XPH7</accession>
<organism evidence="2 3">
    <name type="scientific">Acetobacter oeni</name>
    <dbReference type="NCBI Taxonomy" id="304077"/>
    <lineage>
        <taxon>Bacteria</taxon>
        <taxon>Pseudomonadati</taxon>
        <taxon>Pseudomonadota</taxon>
        <taxon>Alphaproteobacteria</taxon>
        <taxon>Acetobacterales</taxon>
        <taxon>Acetobacteraceae</taxon>
        <taxon>Acetobacter</taxon>
    </lineage>
</organism>
<evidence type="ECO:0000313" key="3">
    <source>
        <dbReference type="Proteomes" id="UP000321746"/>
    </source>
</evidence>
<comment type="caution">
    <text evidence="2">The sequence shown here is derived from an EMBL/GenBank/DDBJ whole genome shotgun (WGS) entry which is preliminary data.</text>
</comment>
<feature type="region of interest" description="Disordered" evidence="1">
    <location>
        <begin position="31"/>
        <end position="71"/>
    </location>
</feature>
<evidence type="ECO:0000313" key="2">
    <source>
        <dbReference type="EMBL" id="GEN64863.1"/>
    </source>
</evidence>
<dbReference type="EMBL" id="BJYG01000057">
    <property type="protein sequence ID" value="GEN64863.1"/>
    <property type="molecule type" value="Genomic_DNA"/>
</dbReference>